<feature type="domain" description="Teneurin-like YD-shell" evidence="4">
    <location>
        <begin position="992"/>
        <end position="1080"/>
    </location>
</feature>
<protein>
    <submittedName>
        <fullName evidence="5">Uncharacterized protein</fullName>
    </submittedName>
</protein>
<gene>
    <name evidence="5" type="ORF">CW354_01660</name>
</gene>
<keyword evidence="1" id="KW-0677">Repeat</keyword>
<evidence type="ECO:0000256" key="1">
    <source>
        <dbReference type="ARBA" id="ARBA00022737"/>
    </source>
</evidence>
<dbReference type="NCBIfam" id="TIGR03696">
    <property type="entry name" value="Rhs_assc_core"/>
    <property type="match status" value="1"/>
</dbReference>
<dbReference type="NCBIfam" id="TIGR01643">
    <property type="entry name" value="YD_repeat_2x"/>
    <property type="match status" value="2"/>
</dbReference>
<dbReference type="CDD" id="cd12797">
    <property type="entry name" value="M23_peptidase"/>
    <property type="match status" value="1"/>
</dbReference>
<dbReference type="SUPFAM" id="SSF51261">
    <property type="entry name" value="Duplicated hybrid motif"/>
    <property type="match status" value="1"/>
</dbReference>
<dbReference type="Pfam" id="PF25023">
    <property type="entry name" value="TEN_YD-shell"/>
    <property type="match status" value="2"/>
</dbReference>
<reference evidence="5 6" key="1">
    <citation type="submission" date="2017-12" db="EMBL/GenBank/DDBJ databases">
        <authorList>
            <person name="Hurst M.R.H."/>
        </authorList>
    </citation>
    <scope>NUCLEOTIDE SEQUENCE [LARGE SCALE GENOMIC DNA]</scope>
    <source>
        <strain evidence="5 6">SY-3-19</strain>
    </source>
</reference>
<feature type="compositionally biased region" description="Polar residues" evidence="2">
    <location>
        <begin position="1"/>
        <end position="13"/>
    </location>
</feature>
<evidence type="ECO:0000313" key="6">
    <source>
        <dbReference type="Proteomes" id="UP000239504"/>
    </source>
</evidence>
<dbReference type="PANTHER" id="PTHR32305:SF15">
    <property type="entry name" value="PROTEIN RHSA-RELATED"/>
    <property type="match status" value="1"/>
</dbReference>
<evidence type="ECO:0000256" key="2">
    <source>
        <dbReference type="SAM" id="MobiDB-lite"/>
    </source>
</evidence>
<feature type="compositionally biased region" description="Basic and acidic residues" evidence="2">
    <location>
        <begin position="1232"/>
        <end position="1248"/>
    </location>
</feature>
<feature type="region of interest" description="Disordered" evidence="2">
    <location>
        <begin position="1"/>
        <end position="32"/>
    </location>
</feature>
<dbReference type="AlphaFoldDB" id="A0A2S7KAY6"/>
<dbReference type="PRINTS" id="PR00394">
    <property type="entry name" value="RHSPROTEIN"/>
</dbReference>
<dbReference type="InterPro" id="IPR031325">
    <property type="entry name" value="RHS_repeat"/>
</dbReference>
<comment type="caution">
    <text evidence="5">The sequence shown here is derived from an EMBL/GenBank/DDBJ whole genome shotgun (WGS) entry which is preliminary data.</text>
</comment>
<dbReference type="InterPro" id="IPR022385">
    <property type="entry name" value="Rhs_assc_core"/>
</dbReference>
<dbReference type="InterPro" id="IPR006530">
    <property type="entry name" value="YD"/>
</dbReference>
<dbReference type="Pfam" id="PF01551">
    <property type="entry name" value="Peptidase_M23"/>
    <property type="match status" value="1"/>
</dbReference>
<feature type="region of interest" description="Disordered" evidence="2">
    <location>
        <begin position="1106"/>
        <end position="1139"/>
    </location>
</feature>
<proteinExistence type="predicted"/>
<dbReference type="InterPro" id="IPR016047">
    <property type="entry name" value="M23ase_b-sheet_dom"/>
</dbReference>
<dbReference type="Gene3D" id="2.180.10.10">
    <property type="entry name" value="RHS repeat-associated core"/>
    <property type="match status" value="2"/>
</dbReference>
<name>A0A2S7KAY6_9PROT</name>
<dbReference type="Pfam" id="PF05593">
    <property type="entry name" value="RHS_repeat"/>
    <property type="match status" value="2"/>
</dbReference>
<keyword evidence="6" id="KW-1185">Reference proteome</keyword>
<organism evidence="5 6">
    <name type="scientific">Hyphococcus luteus</name>
    <dbReference type="NCBI Taxonomy" id="2058213"/>
    <lineage>
        <taxon>Bacteria</taxon>
        <taxon>Pseudomonadati</taxon>
        <taxon>Pseudomonadota</taxon>
        <taxon>Alphaproteobacteria</taxon>
        <taxon>Parvularculales</taxon>
        <taxon>Parvularculaceae</taxon>
        <taxon>Hyphococcus</taxon>
    </lineage>
</organism>
<evidence type="ECO:0000259" key="3">
    <source>
        <dbReference type="Pfam" id="PF01551"/>
    </source>
</evidence>
<feature type="compositionally biased region" description="Basic and acidic residues" evidence="2">
    <location>
        <begin position="1115"/>
        <end position="1137"/>
    </location>
</feature>
<dbReference type="PANTHER" id="PTHR32305">
    <property type="match status" value="1"/>
</dbReference>
<accession>A0A2S7KAY6</accession>
<sequence>MAVTKKTLTSPGASTEAWDYDYATGPDPANDRNMTAITRPDGSKKVYYHRQPFVNGLAEAALLEVEETFQNTADATPIEIKTYEYSAESAPGSTFVEEMALTSLKPYHQSLVEILRGSDSYETRLFYNNDRTSANFDYGKPYRIEREANVSSQIRVSELTYHHDTANWILGLRETLTRNGKEFEHLAYDSNGHPLWLDKFGVRAATFTYHSSGDAKGRLHTYEDAVGNVTTLAVTTLANYHRGVPQSVSLPDGTTFSRVVDDNGWVTSETNQRSYVTEYEYNGAGWLTKIEPPTGNGAVADTNITYAYPNGVLIQTITQDRLEITNTFDGRLRLTLQKREDTTLPGAVSYVRKEYDAFNRVTFESFPSGTSAAVAGVETDYDAFGRKTETRQTVAPLATTTYEYLAGNKVRMTDPLGNITTTTRSGYGDPEDGDPTLIDAPIGADTVIAYDIWGNKDLETQGAAVTDYEYDASLRLFSVTDPDDFTSYTYYDAADRPIVEVDGAGRKMRTVYDEMGRPAKVIKAWAGANDGSGSTLDCAAMRASYDPENNYLQQCYRLTAYTPTGETDTVTDANGNVTKYDYDALDRRTHTYFPSKTQTGQWSASDYEAVVYDALSFMDTKRTRADQTIDYTYDALGRLTDRLVPGAPTHSASGRTVSHSYTYDAAGRRLTATHDGVTLSYNYDAVGRIVWQKHDGAMAVSYEYDAANNLTHLTYPDGFVLRYAYDALNRVVRARQVNDPADTGYIREFAHVGYDDLSRRKFLRYMPNSFSLAATYGHSPRGDILCHEWNFAGDRPAQCDESPNSHEPELAYDFSYNGVRQVLSETVSDAAFKWTPALSGVDAYEANGLNQYETVDGVPVGYDDNGNLTADHHGRTFSYDAENVLRGASGLGGGGATADYDYYADGARSKKTYSGATSQFYYMGGLGYLTEEDTEFAADQEILETDGSGTVLRRYLRLPGSVDEPFLMIDYTLSGECTQTSDTACQRWAHQNRLGSVIAVTDSAGAVEETYAYSPYGISGGEGNAGFPFRFTGQKLDPETGLYYYKARYYDPETGRFLQTDPIGYEDQMNLYAYVANDPVNFTDPLGLCVNTTGPDGEVGDCIDPVPDSSGEINEADKPGEGGGDFHDRRGSGEHGANDLVAEEGDRVVAAGDGTAVYVDDDNAGTALEIYHPDGSVTRYYHLKDRTVENRTKVKAGDQIGTVGRTGNTPSKGDTHLHFETLEGPNGPRVDPQTRLRDGTRRGEDEDD</sequence>
<dbReference type="InterPro" id="IPR050708">
    <property type="entry name" value="T6SS_VgrG/RHS"/>
</dbReference>
<dbReference type="Gene3D" id="2.70.70.10">
    <property type="entry name" value="Glucose Permease (Domain IIA)"/>
    <property type="match status" value="1"/>
</dbReference>
<dbReference type="InterPro" id="IPR011055">
    <property type="entry name" value="Dup_hybrid_motif"/>
</dbReference>
<evidence type="ECO:0000259" key="4">
    <source>
        <dbReference type="Pfam" id="PF25023"/>
    </source>
</evidence>
<dbReference type="InterPro" id="IPR056823">
    <property type="entry name" value="TEN-like_YD-shell"/>
</dbReference>
<dbReference type="Proteomes" id="UP000239504">
    <property type="component" value="Unassembled WGS sequence"/>
</dbReference>
<dbReference type="EMBL" id="PJCH01000001">
    <property type="protein sequence ID" value="PQA89599.1"/>
    <property type="molecule type" value="Genomic_DNA"/>
</dbReference>
<feature type="domain" description="Teneurin-like YD-shell" evidence="4">
    <location>
        <begin position="541"/>
        <end position="736"/>
    </location>
</feature>
<feature type="region of interest" description="Disordered" evidence="2">
    <location>
        <begin position="1194"/>
        <end position="1248"/>
    </location>
</feature>
<feature type="domain" description="M23ase beta-sheet core" evidence="3">
    <location>
        <begin position="1135"/>
        <end position="1232"/>
    </location>
</feature>
<evidence type="ECO:0000313" key="5">
    <source>
        <dbReference type="EMBL" id="PQA89599.1"/>
    </source>
</evidence>